<dbReference type="EMBL" id="CAJVAP010000021">
    <property type="protein sequence ID" value="CAG7615405.1"/>
    <property type="molecule type" value="Genomic_DNA"/>
</dbReference>
<proteinExistence type="predicted"/>
<evidence type="ECO:0000256" key="1">
    <source>
        <dbReference type="SAM" id="MobiDB-lite"/>
    </source>
</evidence>
<feature type="region of interest" description="Disordered" evidence="1">
    <location>
        <begin position="26"/>
        <end position="68"/>
    </location>
</feature>
<gene>
    <name evidence="2" type="ORF">LEUCIP111803_01874</name>
</gene>
<organism evidence="2 3">
    <name type="scientific">Leucobacter soli</name>
    <dbReference type="NCBI Taxonomy" id="2812850"/>
    <lineage>
        <taxon>Bacteria</taxon>
        <taxon>Bacillati</taxon>
        <taxon>Actinomycetota</taxon>
        <taxon>Actinomycetes</taxon>
        <taxon>Micrococcales</taxon>
        <taxon>Microbacteriaceae</taxon>
        <taxon>Leucobacter</taxon>
    </lineage>
</organism>
<accession>A0A916NIB1</accession>
<reference evidence="2" key="1">
    <citation type="submission" date="2021-06" db="EMBL/GenBank/DDBJ databases">
        <authorList>
            <person name="Criscuolo A."/>
        </authorList>
    </citation>
    <scope>NUCLEOTIDE SEQUENCE</scope>
    <source>
        <strain evidence="2">CIP111803</strain>
    </source>
</reference>
<keyword evidence="3" id="KW-1185">Reference proteome</keyword>
<feature type="compositionally biased region" description="Polar residues" evidence="1">
    <location>
        <begin position="49"/>
        <end position="68"/>
    </location>
</feature>
<name>A0A916NIB1_9MICO</name>
<evidence type="ECO:0000313" key="3">
    <source>
        <dbReference type="Proteomes" id="UP000693892"/>
    </source>
</evidence>
<comment type="caution">
    <text evidence="2">The sequence shown here is derived from an EMBL/GenBank/DDBJ whole genome shotgun (WGS) entry which is preliminary data.</text>
</comment>
<dbReference type="Proteomes" id="UP000693892">
    <property type="component" value="Unassembled WGS sequence"/>
</dbReference>
<dbReference type="AlphaFoldDB" id="A0A916NIB1"/>
<evidence type="ECO:0000313" key="2">
    <source>
        <dbReference type="EMBL" id="CAG7615405.1"/>
    </source>
</evidence>
<sequence length="68" mass="6938">MSGRLGRISAEAFVVVVALSCATAREISSSKSPFSSGEPAGLEEPTVRTVGSSNTDTWSSSGVMSGKE</sequence>
<protein>
    <submittedName>
        <fullName evidence="2">Uncharacterized protein</fullName>
    </submittedName>
</protein>